<dbReference type="Pfam" id="PF13000">
    <property type="entry name" value="Acatn"/>
    <property type="match status" value="1"/>
</dbReference>
<dbReference type="GO" id="GO:0016020">
    <property type="term" value="C:membrane"/>
    <property type="evidence" value="ECO:0007669"/>
    <property type="project" value="UniProtKB-SubCell"/>
</dbReference>
<protein>
    <submittedName>
        <fullName evidence="7">Acetyl-coenzyme A transporter 1</fullName>
    </submittedName>
</protein>
<dbReference type="InterPro" id="IPR036259">
    <property type="entry name" value="MFS_trans_sf"/>
</dbReference>
<dbReference type="PANTHER" id="PTHR12778:SF10">
    <property type="entry name" value="MAJOR FACILITATOR SUPERFAMILY DOMAIN-CONTAINING PROTEIN 3"/>
    <property type="match status" value="1"/>
</dbReference>
<dbReference type="SUPFAM" id="SSF103473">
    <property type="entry name" value="MFS general substrate transporter"/>
    <property type="match status" value="1"/>
</dbReference>
<dbReference type="Gene3D" id="1.20.1250.20">
    <property type="entry name" value="MFS general substrate transporter like domains"/>
    <property type="match status" value="1"/>
</dbReference>
<dbReference type="InterPro" id="IPR024371">
    <property type="entry name" value="AcetylCoA_trans_1-like"/>
</dbReference>
<comment type="subcellular location">
    <subcellularLocation>
        <location evidence="1">Membrane</location>
        <topology evidence="1">Multi-pass membrane protein</topology>
    </subcellularLocation>
</comment>
<feature type="transmembrane region" description="Helical" evidence="6">
    <location>
        <begin position="345"/>
        <end position="362"/>
    </location>
</feature>
<dbReference type="PANTHER" id="PTHR12778">
    <property type="entry name" value="SOLUTE CARRIER FAMILY 33 ACETYL-COA TRANSPORTER -RELATED"/>
    <property type="match status" value="1"/>
</dbReference>
<keyword evidence="8" id="KW-1185">Reference proteome</keyword>
<feature type="transmembrane region" description="Helical" evidence="6">
    <location>
        <begin position="162"/>
        <end position="178"/>
    </location>
</feature>
<reference evidence="8" key="1">
    <citation type="submission" date="2016-09" db="EMBL/GenBank/DDBJ databases">
        <authorList>
            <person name="Varghese N."/>
            <person name="Submissions S."/>
        </authorList>
    </citation>
    <scope>NUCLEOTIDE SEQUENCE [LARGE SCALE GENOMIC DNA]</scope>
    <source>
        <strain evidence="8">ANC 4466</strain>
    </source>
</reference>
<keyword evidence="2" id="KW-0813">Transport</keyword>
<evidence type="ECO:0000313" key="8">
    <source>
        <dbReference type="Proteomes" id="UP000219042"/>
    </source>
</evidence>
<evidence type="ECO:0000256" key="4">
    <source>
        <dbReference type="ARBA" id="ARBA00022989"/>
    </source>
</evidence>
<feature type="transmembrane region" description="Helical" evidence="6">
    <location>
        <begin position="302"/>
        <end position="325"/>
    </location>
</feature>
<keyword evidence="5 6" id="KW-0472">Membrane</keyword>
<evidence type="ECO:0000256" key="1">
    <source>
        <dbReference type="ARBA" id="ARBA00004141"/>
    </source>
</evidence>
<evidence type="ECO:0000256" key="5">
    <source>
        <dbReference type="ARBA" id="ARBA00023136"/>
    </source>
</evidence>
<dbReference type="AlphaFoldDB" id="A0A240EEU4"/>
<organism evidence="7 8">
    <name type="scientific">Acinetobacter puyangensis</name>
    <dbReference type="NCBI Taxonomy" id="1096779"/>
    <lineage>
        <taxon>Bacteria</taxon>
        <taxon>Pseudomonadati</taxon>
        <taxon>Pseudomonadota</taxon>
        <taxon>Gammaproteobacteria</taxon>
        <taxon>Moraxellales</taxon>
        <taxon>Moraxellaceae</taxon>
        <taxon>Acinetobacter</taxon>
    </lineage>
</organism>
<keyword evidence="4 6" id="KW-1133">Transmembrane helix</keyword>
<evidence type="ECO:0000313" key="7">
    <source>
        <dbReference type="EMBL" id="SNX46699.1"/>
    </source>
</evidence>
<dbReference type="RefSeq" id="WP_378235010.1">
    <property type="nucleotide sequence ID" value="NZ_BAABHT010000028.1"/>
</dbReference>
<proteinExistence type="predicted"/>
<dbReference type="CDD" id="cd17485">
    <property type="entry name" value="MFS_MFSD3"/>
    <property type="match status" value="1"/>
</dbReference>
<feature type="transmembrane region" description="Helical" evidence="6">
    <location>
        <begin position="371"/>
        <end position="389"/>
    </location>
</feature>
<evidence type="ECO:0000256" key="2">
    <source>
        <dbReference type="ARBA" id="ARBA00022448"/>
    </source>
</evidence>
<dbReference type="EMBL" id="OANT01000016">
    <property type="protein sequence ID" value="SNX46699.1"/>
    <property type="molecule type" value="Genomic_DNA"/>
</dbReference>
<feature type="transmembrane region" description="Helical" evidence="6">
    <location>
        <begin position="401"/>
        <end position="421"/>
    </location>
</feature>
<gene>
    <name evidence="7" type="ORF">SAMN05421731_1164</name>
</gene>
<dbReference type="Proteomes" id="UP000219042">
    <property type="component" value="Unassembled WGS sequence"/>
</dbReference>
<sequence length="426" mass="47721">MPKRNIKMSEKASSYSLIMLLALYLAQGLPVGFMTQALPALLRHYGVSLTQIGISGLLMLPWAIKFLWAPVIDHFGYQKMGHYRFWIILTQVLTIACLLILAYLPVDQLHQLSALWHLCIVLLLMNTLCATQDIATDGLAVNILKRGQVHWGNTFQVMGSRLGFLLGGGAVLYSIEILSWKTTFIALAIGVTVNSLPILFYREPQFKIGPQTSLAKKNNILLKIRHIYAHLWQSKELKLWLLVLVTYKIADGLSGPIIKPMMIDMGLTLAQIGVYVTMFGAICALVGAWLAAWLIKRFSLSVMLIWFSILQSTAFLYYLLLAYAFEHKLHFSILHVYAANAVEEFFAAMSLVAMLSLIMLYAREKFAGTDFTVQVSIMTLVSGGLYVLGGKLADSIGYTTFLSLIFAISILCILPKLYWLYMKKSV</sequence>
<feature type="transmembrane region" description="Helical" evidence="6">
    <location>
        <begin position="115"/>
        <end position="141"/>
    </location>
</feature>
<evidence type="ECO:0000256" key="3">
    <source>
        <dbReference type="ARBA" id="ARBA00022692"/>
    </source>
</evidence>
<dbReference type="GO" id="GO:0035348">
    <property type="term" value="P:acetyl-CoA transmembrane transport"/>
    <property type="evidence" value="ECO:0007669"/>
    <property type="project" value="InterPro"/>
</dbReference>
<feature type="transmembrane region" description="Helical" evidence="6">
    <location>
        <begin position="184"/>
        <end position="201"/>
    </location>
</feature>
<accession>A0A240EEU4</accession>
<feature type="transmembrane region" description="Helical" evidence="6">
    <location>
        <begin position="239"/>
        <end position="258"/>
    </location>
</feature>
<feature type="transmembrane region" description="Helical" evidence="6">
    <location>
        <begin position="52"/>
        <end position="71"/>
    </location>
</feature>
<evidence type="ECO:0000256" key="6">
    <source>
        <dbReference type="SAM" id="Phobius"/>
    </source>
</evidence>
<keyword evidence="3 6" id="KW-0812">Transmembrane</keyword>
<dbReference type="InterPro" id="IPR004752">
    <property type="entry name" value="AmpG_permease/AT-1"/>
</dbReference>
<dbReference type="GO" id="GO:0008521">
    <property type="term" value="F:acetyl-CoA transmembrane transporter activity"/>
    <property type="evidence" value="ECO:0007669"/>
    <property type="project" value="InterPro"/>
</dbReference>
<name>A0A240EEU4_9GAMM</name>
<feature type="transmembrane region" description="Helical" evidence="6">
    <location>
        <begin position="83"/>
        <end position="103"/>
    </location>
</feature>
<feature type="transmembrane region" description="Helical" evidence="6">
    <location>
        <begin position="270"/>
        <end position="295"/>
    </location>
</feature>